<sequence length="78" mass="9051">MKTRFIFEFSGMLLGAIPGTFDSAAFRDACDIQRIRKLSFRTRIRVTPVVRYEVTQLSELKRRSAVSQQLFSSVEYKV</sequence>
<gene>
    <name evidence="1" type="ORF">OUZ56_013122</name>
</gene>
<protein>
    <submittedName>
        <fullName evidence="1">Uncharacterized protein</fullName>
    </submittedName>
</protein>
<evidence type="ECO:0000313" key="1">
    <source>
        <dbReference type="EMBL" id="KAK4007963.1"/>
    </source>
</evidence>
<comment type="caution">
    <text evidence="1">The sequence shown here is derived from an EMBL/GenBank/DDBJ whole genome shotgun (WGS) entry which is preliminary data.</text>
</comment>
<keyword evidence="2" id="KW-1185">Reference proteome</keyword>
<dbReference type="Proteomes" id="UP001234178">
    <property type="component" value="Unassembled WGS sequence"/>
</dbReference>
<accession>A0ABQ9Z4Z7</accession>
<dbReference type="EMBL" id="JAOYFB010000002">
    <property type="protein sequence ID" value="KAK4007963.1"/>
    <property type="molecule type" value="Genomic_DNA"/>
</dbReference>
<name>A0ABQ9Z4Z7_9CRUS</name>
<evidence type="ECO:0000313" key="2">
    <source>
        <dbReference type="Proteomes" id="UP001234178"/>
    </source>
</evidence>
<organism evidence="1 2">
    <name type="scientific">Daphnia magna</name>
    <dbReference type="NCBI Taxonomy" id="35525"/>
    <lineage>
        <taxon>Eukaryota</taxon>
        <taxon>Metazoa</taxon>
        <taxon>Ecdysozoa</taxon>
        <taxon>Arthropoda</taxon>
        <taxon>Crustacea</taxon>
        <taxon>Branchiopoda</taxon>
        <taxon>Diplostraca</taxon>
        <taxon>Cladocera</taxon>
        <taxon>Anomopoda</taxon>
        <taxon>Daphniidae</taxon>
        <taxon>Daphnia</taxon>
    </lineage>
</organism>
<reference evidence="1 2" key="1">
    <citation type="journal article" date="2023" name="Nucleic Acids Res.">
        <title>The hologenome of Daphnia magna reveals possible DNA methylation and microbiome-mediated evolution of the host genome.</title>
        <authorList>
            <person name="Chaturvedi A."/>
            <person name="Li X."/>
            <person name="Dhandapani V."/>
            <person name="Marshall H."/>
            <person name="Kissane S."/>
            <person name="Cuenca-Cambronero M."/>
            <person name="Asole G."/>
            <person name="Calvet F."/>
            <person name="Ruiz-Romero M."/>
            <person name="Marangio P."/>
            <person name="Guigo R."/>
            <person name="Rago D."/>
            <person name="Mirbahai L."/>
            <person name="Eastwood N."/>
            <person name="Colbourne J.K."/>
            <person name="Zhou J."/>
            <person name="Mallon E."/>
            <person name="Orsini L."/>
        </authorList>
    </citation>
    <scope>NUCLEOTIDE SEQUENCE [LARGE SCALE GENOMIC DNA]</scope>
    <source>
        <strain evidence="1">LRV0_1</strain>
    </source>
</reference>
<proteinExistence type="predicted"/>